<feature type="repeat" description="ANK" evidence="4">
    <location>
        <begin position="205"/>
        <end position="237"/>
    </location>
</feature>
<feature type="region of interest" description="Disordered" evidence="5">
    <location>
        <begin position="141"/>
        <end position="161"/>
    </location>
</feature>
<feature type="repeat" description="ANK" evidence="4">
    <location>
        <begin position="172"/>
        <end position="204"/>
    </location>
</feature>
<dbReference type="Pfam" id="PF12796">
    <property type="entry name" value="Ank_2"/>
    <property type="match status" value="1"/>
</dbReference>
<dbReference type="PANTHER" id="PTHR23180">
    <property type="entry name" value="CENTAURIN/ARF"/>
    <property type="match status" value="1"/>
</dbReference>
<dbReference type="InterPro" id="IPR036770">
    <property type="entry name" value="Ankyrin_rpt-contain_sf"/>
</dbReference>
<dbReference type="PROSITE" id="PS50088">
    <property type="entry name" value="ANK_REPEAT"/>
    <property type="match status" value="2"/>
</dbReference>
<accession>A0AAW2UFZ3</accession>
<dbReference type="EMBL" id="JACGWN010000012">
    <property type="protein sequence ID" value="KAL0415537.1"/>
    <property type="molecule type" value="Genomic_DNA"/>
</dbReference>
<dbReference type="AlphaFoldDB" id="A0AAW2UFZ3"/>
<dbReference type="Gene3D" id="1.10.220.150">
    <property type="entry name" value="Arf GTPase activating protein"/>
    <property type="match status" value="1"/>
</dbReference>
<dbReference type="SUPFAM" id="SSF48403">
    <property type="entry name" value="Ankyrin repeat"/>
    <property type="match status" value="1"/>
</dbReference>
<keyword evidence="1" id="KW-0479">Metal-binding</keyword>
<keyword evidence="4" id="KW-0040">ANK repeat</keyword>
<sequence>MQVRSLTLDVKAWEPSVIALFQALGNVFVNSVWEGILRASRTVQADEIPIRTFESDKHNSFFPNHITMIIYRSRRSSFMQSQHLLSVAEQLWESVRMNDKKAVYRLLVMWEADVNAVRGQASPVASLTLANVMRLHEKANPDENFHGMDVSTSKSLGSKEDDENPFVDEIYNGCSLLHLACQTTDTGMVELLLQHGANINFRDARGYTPLHHSIMRGRTGIAKLLVARGANPEAADNEGRTPFQLLAESGIDDVELLALMKHANR</sequence>
<evidence type="ECO:0000256" key="1">
    <source>
        <dbReference type="ARBA" id="ARBA00022723"/>
    </source>
</evidence>
<evidence type="ECO:0000313" key="6">
    <source>
        <dbReference type="EMBL" id="KAL0415537.1"/>
    </source>
</evidence>
<evidence type="ECO:0000256" key="5">
    <source>
        <dbReference type="SAM" id="MobiDB-lite"/>
    </source>
</evidence>
<organism evidence="6">
    <name type="scientific">Sesamum latifolium</name>
    <dbReference type="NCBI Taxonomy" id="2727402"/>
    <lineage>
        <taxon>Eukaryota</taxon>
        <taxon>Viridiplantae</taxon>
        <taxon>Streptophyta</taxon>
        <taxon>Embryophyta</taxon>
        <taxon>Tracheophyta</taxon>
        <taxon>Spermatophyta</taxon>
        <taxon>Magnoliopsida</taxon>
        <taxon>eudicotyledons</taxon>
        <taxon>Gunneridae</taxon>
        <taxon>Pentapetalae</taxon>
        <taxon>asterids</taxon>
        <taxon>lamiids</taxon>
        <taxon>Lamiales</taxon>
        <taxon>Pedaliaceae</taxon>
        <taxon>Sesamum</taxon>
    </lineage>
</organism>
<proteinExistence type="predicted"/>
<dbReference type="InterPro" id="IPR038508">
    <property type="entry name" value="ArfGAP_dom_sf"/>
</dbReference>
<dbReference type="PROSITE" id="PS50297">
    <property type="entry name" value="ANK_REP_REGION"/>
    <property type="match status" value="2"/>
</dbReference>
<dbReference type="GO" id="GO:0008270">
    <property type="term" value="F:zinc ion binding"/>
    <property type="evidence" value="ECO:0007669"/>
    <property type="project" value="UniProtKB-KW"/>
</dbReference>
<dbReference type="PANTHER" id="PTHR23180:SF403">
    <property type="entry name" value="ADP-RIBOSYLATION FACTOR GTPASE-ACTIVATING PROTEIN AGD3-LIKE"/>
    <property type="match status" value="1"/>
</dbReference>
<dbReference type="Gene3D" id="1.25.40.20">
    <property type="entry name" value="Ankyrin repeat-containing domain"/>
    <property type="match status" value="1"/>
</dbReference>
<reference evidence="6" key="1">
    <citation type="submission" date="2020-06" db="EMBL/GenBank/DDBJ databases">
        <authorList>
            <person name="Li T."/>
            <person name="Hu X."/>
            <person name="Zhang T."/>
            <person name="Song X."/>
            <person name="Zhang H."/>
            <person name="Dai N."/>
            <person name="Sheng W."/>
            <person name="Hou X."/>
            <person name="Wei L."/>
        </authorList>
    </citation>
    <scope>NUCLEOTIDE SEQUENCE</scope>
    <source>
        <strain evidence="6">KEN1</strain>
        <tissue evidence="6">Leaf</tissue>
    </source>
</reference>
<evidence type="ECO:0000256" key="3">
    <source>
        <dbReference type="ARBA" id="ARBA00022833"/>
    </source>
</evidence>
<protein>
    <submittedName>
        <fullName evidence="6">ADP-ribosylation factor GTPase-activating protein AGD1</fullName>
    </submittedName>
</protein>
<comment type="caution">
    <text evidence="6">The sequence shown here is derived from an EMBL/GenBank/DDBJ whole genome shotgun (WGS) entry which is preliminary data.</text>
</comment>
<gene>
    <name evidence="6" type="ORF">Slati_3385600</name>
</gene>
<evidence type="ECO:0000256" key="4">
    <source>
        <dbReference type="PROSITE-ProRule" id="PRU00023"/>
    </source>
</evidence>
<name>A0AAW2UFZ3_9LAMI</name>
<dbReference type="InterPro" id="IPR002110">
    <property type="entry name" value="Ankyrin_rpt"/>
</dbReference>
<dbReference type="InterPro" id="IPR045258">
    <property type="entry name" value="ACAP1/2/3-like"/>
</dbReference>
<dbReference type="SMART" id="SM00248">
    <property type="entry name" value="ANK"/>
    <property type="match status" value="2"/>
</dbReference>
<reference evidence="6" key="2">
    <citation type="journal article" date="2024" name="Plant">
        <title>Genomic evolution and insights into agronomic trait innovations of Sesamum species.</title>
        <authorList>
            <person name="Miao H."/>
            <person name="Wang L."/>
            <person name="Qu L."/>
            <person name="Liu H."/>
            <person name="Sun Y."/>
            <person name="Le M."/>
            <person name="Wang Q."/>
            <person name="Wei S."/>
            <person name="Zheng Y."/>
            <person name="Lin W."/>
            <person name="Duan Y."/>
            <person name="Cao H."/>
            <person name="Xiong S."/>
            <person name="Wang X."/>
            <person name="Wei L."/>
            <person name="Li C."/>
            <person name="Ma Q."/>
            <person name="Ju M."/>
            <person name="Zhao R."/>
            <person name="Li G."/>
            <person name="Mu C."/>
            <person name="Tian Q."/>
            <person name="Mei H."/>
            <person name="Zhang T."/>
            <person name="Gao T."/>
            <person name="Zhang H."/>
        </authorList>
    </citation>
    <scope>NUCLEOTIDE SEQUENCE</scope>
    <source>
        <strain evidence="6">KEN1</strain>
    </source>
</reference>
<keyword evidence="2" id="KW-0863">Zinc-finger</keyword>
<evidence type="ECO:0000256" key="2">
    <source>
        <dbReference type="ARBA" id="ARBA00022771"/>
    </source>
</evidence>
<dbReference type="GO" id="GO:0005096">
    <property type="term" value="F:GTPase activator activity"/>
    <property type="evidence" value="ECO:0007669"/>
    <property type="project" value="InterPro"/>
</dbReference>
<keyword evidence="3" id="KW-0862">Zinc</keyword>